<dbReference type="CDD" id="cd04163">
    <property type="entry name" value="Era"/>
    <property type="match status" value="1"/>
</dbReference>
<protein>
    <recommendedName>
        <fullName evidence="2 6">GTPase Era</fullName>
    </recommendedName>
</protein>
<dbReference type="PANTHER" id="PTHR42698">
    <property type="entry name" value="GTPASE ERA"/>
    <property type="match status" value="1"/>
</dbReference>
<evidence type="ECO:0000256" key="7">
    <source>
        <dbReference type="PROSITE-ProRule" id="PRU01050"/>
    </source>
</evidence>
<evidence type="ECO:0000256" key="4">
    <source>
        <dbReference type="ARBA" id="ARBA00022884"/>
    </source>
</evidence>
<comment type="function">
    <text evidence="6">An essential GTPase that binds both GDP and GTP, with rapid nucleotide exchange. Plays a role in 16S rRNA processing and 30S ribosomal subunit biogenesis and possibly also in cell cycle regulation and energy metabolism.</text>
</comment>
<keyword evidence="6" id="KW-0963">Cytoplasm</keyword>
<dbReference type="InterPro" id="IPR004044">
    <property type="entry name" value="KH_dom_type_2"/>
</dbReference>
<name>A0A7C3LXJ8_9BACT</name>
<dbReference type="GO" id="GO:0005886">
    <property type="term" value="C:plasma membrane"/>
    <property type="evidence" value="ECO:0007669"/>
    <property type="project" value="UniProtKB-SubCell"/>
</dbReference>
<reference evidence="12" key="1">
    <citation type="journal article" date="2020" name="mSystems">
        <title>Genome- and Community-Level Interaction Insights into Carbon Utilization and Element Cycling Functions of Hydrothermarchaeota in Hydrothermal Sediment.</title>
        <authorList>
            <person name="Zhou Z."/>
            <person name="Liu Y."/>
            <person name="Xu W."/>
            <person name="Pan J."/>
            <person name="Luo Z.H."/>
            <person name="Li M."/>
        </authorList>
    </citation>
    <scope>NUCLEOTIDE SEQUENCE [LARGE SCALE GENOMIC DNA]</scope>
    <source>
        <strain evidence="12">SpSt-902</strain>
    </source>
</reference>
<feature type="region of interest" description="G5" evidence="7">
    <location>
        <begin position="172"/>
        <end position="174"/>
    </location>
</feature>
<dbReference type="SUPFAM" id="SSF54814">
    <property type="entry name" value="Prokaryotic type KH domain (KH-domain type II)"/>
    <property type="match status" value="1"/>
</dbReference>
<evidence type="ECO:0000256" key="1">
    <source>
        <dbReference type="ARBA" id="ARBA00007921"/>
    </source>
</evidence>
<accession>A0A7C3LXJ8</accession>
<comment type="subunit">
    <text evidence="6">Monomer.</text>
</comment>
<keyword evidence="6" id="KW-0472">Membrane</keyword>
<dbReference type="GO" id="GO:0005525">
    <property type="term" value="F:GTP binding"/>
    <property type="evidence" value="ECO:0007669"/>
    <property type="project" value="UniProtKB-UniRule"/>
</dbReference>
<keyword evidence="3 6" id="KW-0547">Nucleotide-binding</keyword>
<evidence type="ECO:0000256" key="3">
    <source>
        <dbReference type="ARBA" id="ARBA00022741"/>
    </source>
</evidence>
<feature type="binding site" evidence="6">
    <location>
        <begin position="78"/>
        <end position="82"/>
    </location>
    <ligand>
        <name>GTP</name>
        <dbReference type="ChEBI" id="CHEBI:37565"/>
    </ligand>
</feature>
<comment type="caution">
    <text evidence="12">The sequence shown here is derived from an EMBL/GenBank/DDBJ whole genome shotgun (WGS) entry which is preliminary data.</text>
</comment>
<evidence type="ECO:0000256" key="9">
    <source>
        <dbReference type="SAM" id="MobiDB-lite"/>
    </source>
</evidence>
<dbReference type="AlphaFoldDB" id="A0A7C3LXJ8"/>
<evidence type="ECO:0000256" key="8">
    <source>
        <dbReference type="RuleBase" id="RU003761"/>
    </source>
</evidence>
<comment type="similarity">
    <text evidence="1 6 7 8">Belongs to the TRAFAC class TrmE-Era-EngA-EngB-Septin-like GTPase superfamily. Era GTPase family.</text>
</comment>
<dbReference type="NCBIfam" id="TIGR00231">
    <property type="entry name" value="small_GTP"/>
    <property type="match status" value="1"/>
</dbReference>
<dbReference type="PROSITE" id="PS50823">
    <property type="entry name" value="KH_TYPE_2"/>
    <property type="match status" value="1"/>
</dbReference>
<feature type="region of interest" description="G1" evidence="7">
    <location>
        <begin position="31"/>
        <end position="38"/>
    </location>
</feature>
<evidence type="ECO:0000259" key="10">
    <source>
        <dbReference type="PROSITE" id="PS50823"/>
    </source>
</evidence>
<feature type="region of interest" description="G3" evidence="7">
    <location>
        <begin position="78"/>
        <end position="81"/>
    </location>
</feature>
<dbReference type="Pfam" id="PF07650">
    <property type="entry name" value="KH_2"/>
    <property type="match status" value="1"/>
</dbReference>
<feature type="region of interest" description="G4" evidence="7">
    <location>
        <begin position="143"/>
        <end position="146"/>
    </location>
</feature>
<dbReference type="InterPro" id="IPR005225">
    <property type="entry name" value="Small_GTP-bd"/>
</dbReference>
<keyword evidence="6" id="KW-1003">Cell membrane</keyword>
<dbReference type="HAMAP" id="MF_00367">
    <property type="entry name" value="GTPase_Era"/>
    <property type="match status" value="1"/>
</dbReference>
<keyword evidence="6" id="KW-0699">rRNA-binding</keyword>
<dbReference type="InterPro" id="IPR005662">
    <property type="entry name" value="GTPase_Era-like"/>
</dbReference>
<dbReference type="EMBL" id="DTMM01000161">
    <property type="protein sequence ID" value="HFT93804.1"/>
    <property type="molecule type" value="Genomic_DNA"/>
</dbReference>
<dbReference type="CDD" id="cd22534">
    <property type="entry name" value="KH-II_Era"/>
    <property type="match status" value="1"/>
</dbReference>
<evidence type="ECO:0000256" key="5">
    <source>
        <dbReference type="ARBA" id="ARBA00023134"/>
    </source>
</evidence>
<dbReference type="NCBIfam" id="NF000908">
    <property type="entry name" value="PRK00089.1"/>
    <property type="match status" value="1"/>
</dbReference>
<dbReference type="GO" id="GO:0000028">
    <property type="term" value="P:ribosomal small subunit assembly"/>
    <property type="evidence" value="ECO:0007669"/>
    <property type="project" value="TreeGrafter"/>
</dbReference>
<evidence type="ECO:0000313" key="12">
    <source>
        <dbReference type="EMBL" id="HFT93804.1"/>
    </source>
</evidence>
<dbReference type="GO" id="GO:0003924">
    <property type="term" value="F:GTPase activity"/>
    <property type="evidence" value="ECO:0007669"/>
    <property type="project" value="UniProtKB-UniRule"/>
</dbReference>
<evidence type="ECO:0000259" key="11">
    <source>
        <dbReference type="PROSITE" id="PS51713"/>
    </source>
</evidence>
<dbReference type="PANTHER" id="PTHR42698:SF1">
    <property type="entry name" value="GTPASE ERA, MITOCHONDRIAL"/>
    <property type="match status" value="1"/>
</dbReference>
<dbReference type="SUPFAM" id="SSF52540">
    <property type="entry name" value="P-loop containing nucleoside triphosphate hydrolases"/>
    <property type="match status" value="1"/>
</dbReference>
<dbReference type="Pfam" id="PF01926">
    <property type="entry name" value="MMR_HSR1"/>
    <property type="match status" value="1"/>
</dbReference>
<dbReference type="InterPro" id="IPR006073">
    <property type="entry name" value="GTP-bd"/>
</dbReference>
<feature type="region of interest" description="G2" evidence="7">
    <location>
        <begin position="57"/>
        <end position="61"/>
    </location>
</feature>
<keyword evidence="5 6" id="KW-0342">GTP-binding</keyword>
<dbReference type="InterPro" id="IPR009019">
    <property type="entry name" value="KH_sf_prok-type"/>
</dbReference>
<feature type="binding site" evidence="6">
    <location>
        <begin position="31"/>
        <end position="38"/>
    </location>
    <ligand>
        <name>GTP</name>
        <dbReference type="ChEBI" id="CHEBI:37565"/>
    </ligand>
</feature>
<dbReference type="GO" id="GO:0005829">
    <property type="term" value="C:cytosol"/>
    <property type="evidence" value="ECO:0007669"/>
    <property type="project" value="TreeGrafter"/>
</dbReference>
<evidence type="ECO:0000256" key="2">
    <source>
        <dbReference type="ARBA" id="ARBA00020484"/>
    </source>
</evidence>
<feature type="domain" description="Era-type G" evidence="11">
    <location>
        <begin position="23"/>
        <end position="193"/>
    </location>
</feature>
<dbReference type="GO" id="GO:0070181">
    <property type="term" value="F:small ribosomal subunit rRNA binding"/>
    <property type="evidence" value="ECO:0007669"/>
    <property type="project" value="UniProtKB-UniRule"/>
</dbReference>
<dbReference type="InterPro" id="IPR027417">
    <property type="entry name" value="P-loop_NTPase"/>
</dbReference>
<proteinExistence type="inferred from homology"/>
<feature type="region of interest" description="Disordered" evidence="9">
    <location>
        <begin position="1"/>
        <end position="21"/>
    </location>
</feature>
<organism evidence="12">
    <name type="scientific">Leptospirillum ferriphilum</name>
    <dbReference type="NCBI Taxonomy" id="178606"/>
    <lineage>
        <taxon>Bacteria</taxon>
        <taxon>Pseudomonadati</taxon>
        <taxon>Nitrospirota</taxon>
        <taxon>Nitrospiria</taxon>
        <taxon>Nitrospirales</taxon>
        <taxon>Nitrospiraceae</taxon>
        <taxon>Leptospirillum</taxon>
    </lineage>
</organism>
<dbReference type="PRINTS" id="PR00326">
    <property type="entry name" value="GTP1OBG"/>
</dbReference>
<dbReference type="Gene3D" id="3.30.300.20">
    <property type="match status" value="1"/>
</dbReference>
<gene>
    <name evidence="6" type="primary">era</name>
    <name evidence="12" type="ORF">ENX03_07730</name>
</gene>
<comment type="subcellular location">
    <subcellularLocation>
        <location evidence="6">Cytoplasm</location>
    </subcellularLocation>
    <subcellularLocation>
        <location evidence="6">Cell membrane</location>
        <topology evidence="6">Peripheral membrane protein</topology>
    </subcellularLocation>
</comment>
<dbReference type="Gene3D" id="3.40.50.300">
    <property type="entry name" value="P-loop containing nucleotide triphosphate hydrolases"/>
    <property type="match status" value="1"/>
</dbReference>
<dbReference type="InterPro" id="IPR015946">
    <property type="entry name" value="KH_dom-like_a/b"/>
</dbReference>
<keyword evidence="6" id="KW-0690">Ribosome biogenesis</keyword>
<feature type="domain" description="KH type-2" evidence="10">
    <location>
        <begin position="216"/>
        <end position="303"/>
    </location>
</feature>
<keyword evidence="4 6" id="KW-0694">RNA-binding</keyword>
<dbReference type="PROSITE" id="PS51713">
    <property type="entry name" value="G_ERA"/>
    <property type="match status" value="1"/>
</dbReference>
<dbReference type="NCBIfam" id="TIGR00436">
    <property type="entry name" value="era"/>
    <property type="match status" value="1"/>
</dbReference>
<feature type="binding site" evidence="6">
    <location>
        <begin position="143"/>
        <end position="146"/>
    </location>
    <ligand>
        <name>GTP</name>
        <dbReference type="ChEBI" id="CHEBI:37565"/>
    </ligand>
</feature>
<dbReference type="GO" id="GO:0043024">
    <property type="term" value="F:ribosomal small subunit binding"/>
    <property type="evidence" value="ECO:0007669"/>
    <property type="project" value="TreeGrafter"/>
</dbReference>
<sequence>MPSQPDLSSVFRPETGQAEKSPHSGFVALVGLPNSGKSTLINALIGEKIAAISPVAQTTRTLIQGILTEPRGQIVFYDTPGFHRLSHAFNHLMGTLAKEALLTADVVVWVVSLDPLPGPADVEKMRQILLPTLGSKPLVIAATKMDRPKSQGMIPRLLEIEQWGFPGEIVPVSGLKARNLDRFVDLIFDLLPPGVPVFDSDWYTNQTVRQLAREFIQEKIFLQLREEVPHQSAVLIEEFEEAVSPGDLTRITGSIFVERLSQKGILIGQGGERIREISQAARLDIEKLVGGKVFLRLDVRVSEGWRENPGKLRELGYIPEN</sequence>
<dbReference type="InterPro" id="IPR030388">
    <property type="entry name" value="G_ERA_dom"/>
</dbReference>
<evidence type="ECO:0000256" key="6">
    <source>
        <dbReference type="HAMAP-Rule" id="MF_00367"/>
    </source>
</evidence>